<keyword evidence="12" id="KW-1185">Reference proteome</keyword>
<dbReference type="GO" id="GO:0050982">
    <property type="term" value="P:detection of mechanical stimulus"/>
    <property type="evidence" value="ECO:0007669"/>
    <property type="project" value="UniProtKB-ARBA"/>
</dbReference>
<feature type="domain" description="Mechanosensitive ion channel MscS" evidence="10">
    <location>
        <begin position="763"/>
        <end position="826"/>
    </location>
</feature>
<feature type="region of interest" description="Disordered" evidence="8">
    <location>
        <begin position="1"/>
        <end position="131"/>
    </location>
</feature>
<feature type="transmembrane region" description="Helical" evidence="9">
    <location>
        <begin position="434"/>
        <end position="454"/>
    </location>
</feature>
<evidence type="ECO:0000256" key="6">
    <source>
        <dbReference type="ARBA" id="ARBA00023136"/>
    </source>
</evidence>
<feature type="transmembrane region" description="Helical" evidence="9">
    <location>
        <begin position="404"/>
        <end position="422"/>
    </location>
</feature>
<dbReference type="InterPro" id="IPR010920">
    <property type="entry name" value="LSM_dom_sf"/>
</dbReference>
<evidence type="ECO:0000256" key="9">
    <source>
        <dbReference type="SAM" id="Phobius"/>
    </source>
</evidence>
<comment type="subcellular location">
    <subcellularLocation>
        <location evidence="1">Membrane</location>
        <topology evidence="1">Multi-pass membrane protein</topology>
    </subcellularLocation>
</comment>
<feature type="compositionally biased region" description="Basic and acidic residues" evidence="8">
    <location>
        <begin position="81"/>
        <end position="96"/>
    </location>
</feature>
<dbReference type="EMBL" id="JANAVB010033620">
    <property type="protein sequence ID" value="KAJ6808043.1"/>
    <property type="molecule type" value="Genomic_DNA"/>
</dbReference>
<reference evidence="11" key="1">
    <citation type="journal article" date="2023" name="GigaByte">
        <title>Genome assembly of the bearded iris, Iris pallida Lam.</title>
        <authorList>
            <person name="Bruccoleri R.E."/>
            <person name="Oakeley E.J."/>
            <person name="Faust A.M.E."/>
            <person name="Altorfer M."/>
            <person name="Dessus-Babus S."/>
            <person name="Burckhardt D."/>
            <person name="Oertli M."/>
            <person name="Naumann U."/>
            <person name="Petersen F."/>
            <person name="Wong J."/>
        </authorList>
    </citation>
    <scope>NUCLEOTIDE SEQUENCE</scope>
    <source>
        <strain evidence="11">GSM-AAB239-AS_SAM_17_03QT</strain>
    </source>
</reference>
<comment type="similarity">
    <text evidence="2 7">Belongs to the MscS (TC 1.A.23) family.</text>
</comment>
<feature type="region of interest" description="Disordered" evidence="8">
    <location>
        <begin position="168"/>
        <end position="302"/>
    </location>
</feature>
<evidence type="ECO:0000256" key="2">
    <source>
        <dbReference type="ARBA" id="ARBA00008017"/>
    </source>
</evidence>
<dbReference type="GO" id="GO:0008381">
    <property type="term" value="F:mechanosensitive monoatomic ion channel activity"/>
    <property type="evidence" value="ECO:0007669"/>
    <property type="project" value="TreeGrafter"/>
</dbReference>
<feature type="transmembrane region" description="Helical" evidence="9">
    <location>
        <begin position="718"/>
        <end position="738"/>
    </location>
</feature>
<gene>
    <name evidence="11" type="ORF">M6B38_168985</name>
</gene>
<dbReference type="InterPro" id="IPR023408">
    <property type="entry name" value="MscS_beta-dom_sf"/>
</dbReference>
<feature type="compositionally biased region" description="Basic residues" evidence="8">
    <location>
        <begin position="204"/>
        <end position="218"/>
    </location>
</feature>
<dbReference type="Gene3D" id="2.30.30.60">
    <property type="match status" value="1"/>
</dbReference>
<feature type="compositionally biased region" description="Basic residues" evidence="8">
    <location>
        <begin position="1"/>
        <end position="18"/>
    </location>
</feature>
<comment type="caution">
    <text evidence="11">The sequence shown here is derived from an EMBL/GenBank/DDBJ whole genome shotgun (WGS) entry which is preliminary data.</text>
</comment>
<evidence type="ECO:0000256" key="3">
    <source>
        <dbReference type="ARBA" id="ARBA00022448"/>
    </source>
</evidence>
<accession>A0AAX6EVJ7</accession>
<keyword evidence="3" id="KW-0813">Transport</keyword>
<evidence type="ECO:0000256" key="8">
    <source>
        <dbReference type="SAM" id="MobiDB-lite"/>
    </source>
</evidence>
<dbReference type="FunFam" id="2.30.30.60:FF:000003">
    <property type="entry name" value="Predicted mechanosensitive ion channel"/>
    <property type="match status" value="1"/>
</dbReference>
<dbReference type="GO" id="GO:0006820">
    <property type="term" value="P:monoatomic anion transport"/>
    <property type="evidence" value="ECO:0007669"/>
    <property type="project" value="TreeGrafter"/>
</dbReference>
<dbReference type="InterPro" id="IPR016688">
    <property type="entry name" value="MscS-like_plants/fungi"/>
</dbReference>
<evidence type="ECO:0000256" key="7">
    <source>
        <dbReference type="PIRNR" id="PIRNR017209"/>
    </source>
</evidence>
<sequence length="951" mass="108120">MDSFKKSFKSHGSYKYRRPSVEEQPILSSSSGNHNHNNDHEDDSSDRRGEVVVKIDGNSRELLSTASSTTNVGGGGVWRESSYDFVREGHVRRDSEGQEFSFPSQQHYPPPSTPAVQQQQQNPPLPMAEIVEDPPSRLISSFLHKQKAAGVEMALDMDLEMDELKNLKSSSASKELRVSFVDQSSSPSFSSSQDDDDEDPSKGGRLRRRKGIGRHRASPRAGDQQDGSDVVRCTSNASYQQQMSGLLGRNKTRSRLMDPPPMASPAPTAGGVEANDDRKSGRLPIKSGPVGKSSSHYDEDDEDPFIDEDIPEDFKKENFNILTIVQLVSLVLILAALGCSLWIPFLQQREVWDLHLWKWELMVLVLICGRLLSGWLMRLAVYFIERNFLLRKRLLYFVYGVRKAVQNCLWLGLVLLVWHLIFDKKVERVTKSNTLPYVTKVLLCLLIAALLRLVKTLLVKVLASSFHVSTYFDRIQESLFNQYIIETLSGPPLVEIRHNMEEDERIMAEVQKLQNAGANIPSDLRAAALGKSGRVIGNNGTVNINGPRRSAQLGPTKSFKFSGLMSKKDISKEQDGITIEQLHKLNQKNVSAWNMKRLVRVVRYGTLTTLDEQLGHMDGEDESTVQIRSEHEAMIAAKKIFNNVAKPGSKYIYLVDLMRFMSEDEALKTMTLFEGAKDRSKVSRKCLKNWVVNAFRERRHLALTLNDTKTAVNKLHQMANVIVGIIIVSLWLLILNIADYHFFVVIGSQLLVAVFMFGNTLKTIFEAIIFLFVMHPFDVGDRCEINGVQMVVEEMNILTTIFLRFDNQKITCPNSQLATLFIGNYYRSPDMGDSIDFCIHVSTPVEKIAIMKQRLISYMESKPEHWYPGPQIVFREVDDMNRLRISIWMRHTINFQDMGLKWDRRELVLQEMIKVLSELEIEYRMLPVDVNVRNLPAITSDRLPSTWKTCS</sequence>
<keyword evidence="5 9" id="KW-1133">Transmembrane helix</keyword>
<evidence type="ECO:0000256" key="5">
    <source>
        <dbReference type="ARBA" id="ARBA00022989"/>
    </source>
</evidence>
<feature type="compositionally biased region" description="Polar residues" evidence="8">
    <location>
        <begin position="233"/>
        <end position="244"/>
    </location>
</feature>
<evidence type="ECO:0000313" key="12">
    <source>
        <dbReference type="Proteomes" id="UP001140949"/>
    </source>
</evidence>
<feature type="compositionally biased region" description="Basic and acidic residues" evidence="8">
    <location>
        <begin position="45"/>
        <end position="59"/>
    </location>
</feature>
<dbReference type="AlphaFoldDB" id="A0AAX6EVJ7"/>
<dbReference type="InterPro" id="IPR006685">
    <property type="entry name" value="MscS_channel_2nd"/>
</dbReference>
<feature type="transmembrane region" description="Helical" evidence="9">
    <location>
        <begin position="363"/>
        <end position="384"/>
    </location>
</feature>
<dbReference type="SUPFAM" id="SSF50182">
    <property type="entry name" value="Sm-like ribonucleoproteins"/>
    <property type="match status" value="1"/>
</dbReference>
<evidence type="ECO:0000256" key="1">
    <source>
        <dbReference type="ARBA" id="ARBA00004141"/>
    </source>
</evidence>
<evidence type="ECO:0000259" key="10">
    <source>
        <dbReference type="Pfam" id="PF00924"/>
    </source>
</evidence>
<organism evidence="11 12">
    <name type="scientific">Iris pallida</name>
    <name type="common">Sweet iris</name>
    <dbReference type="NCBI Taxonomy" id="29817"/>
    <lineage>
        <taxon>Eukaryota</taxon>
        <taxon>Viridiplantae</taxon>
        <taxon>Streptophyta</taxon>
        <taxon>Embryophyta</taxon>
        <taxon>Tracheophyta</taxon>
        <taxon>Spermatophyta</taxon>
        <taxon>Magnoliopsida</taxon>
        <taxon>Liliopsida</taxon>
        <taxon>Asparagales</taxon>
        <taxon>Iridaceae</taxon>
        <taxon>Iridoideae</taxon>
        <taxon>Irideae</taxon>
        <taxon>Iris</taxon>
    </lineage>
</organism>
<feature type="compositionally biased region" description="Low complexity" evidence="8">
    <location>
        <begin position="178"/>
        <end position="192"/>
    </location>
</feature>
<keyword evidence="6 7" id="KW-0472">Membrane</keyword>
<name>A0AAX6EVJ7_IRIPA</name>
<feature type="compositionally biased region" description="Polar residues" evidence="8">
    <location>
        <begin position="61"/>
        <end position="71"/>
    </location>
</feature>
<evidence type="ECO:0000256" key="4">
    <source>
        <dbReference type="ARBA" id="ARBA00022692"/>
    </source>
</evidence>
<feature type="transmembrane region" description="Helical" evidence="9">
    <location>
        <begin position="321"/>
        <end position="343"/>
    </location>
</feature>
<feature type="transmembrane region" description="Helical" evidence="9">
    <location>
        <begin position="750"/>
        <end position="773"/>
    </location>
</feature>
<reference evidence="11" key="2">
    <citation type="submission" date="2023-04" db="EMBL/GenBank/DDBJ databases">
        <authorList>
            <person name="Bruccoleri R.E."/>
            <person name="Oakeley E.J."/>
            <person name="Faust A.-M."/>
            <person name="Dessus-Babus S."/>
            <person name="Altorfer M."/>
            <person name="Burckhardt D."/>
            <person name="Oertli M."/>
            <person name="Naumann U."/>
            <person name="Petersen F."/>
            <person name="Wong J."/>
        </authorList>
    </citation>
    <scope>NUCLEOTIDE SEQUENCE</scope>
    <source>
        <strain evidence="11">GSM-AAB239-AS_SAM_17_03QT</strain>
        <tissue evidence="11">Leaf</tissue>
    </source>
</reference>
<dbReference type="GO" id="GO:0005886">
    <property type="term" value="C:plasma membrane"/>
    <property type="evidence" value="ECO:0007669"/>
    <property type="project" value="UniProtKB-UniRule"/>
</dbReference>
<dbReference type="PANTHER" id="PTHR31618">
    <property type="entry name" value="MECHANOSENSITIVE ION CHANNEL PROTEIN 5"/>
    <property type="match status" value="1"/>
</dbReference>
<dbReference type="PANTHER" id="PTHR31618:SF1">
    <property type="entry name" value="EF-HAND DOMAIN-CONTAINING PROTEIN"/>
    <property type="match status" value="1"/>
</dbReference>
<keyword evidence="4 9" id="KW-0812">Transmembrane</keyword>
<protein>
    <recommendedName>
        <fullName evidence="7">Mechanosensitive ion channel protein</fullName>
    </recommendedName>
</protein>
<dbReference type="Pfam" id="PF00924">
    <property type="entry name" value="MS_channel_2nd"/>
    <property type="match status" value="1"/>
</dbReference>
<dbReference type="Proteomes" id="UP001140949">
    <property type="component" value="Unassembled WGS sequence"/>
</dbReference>
<dbReference type="PIRSF" id="PIRSF017209">
    <property type="entry name" value="Memb_At2g17000_prd"/>
    <property type="match status" value="1"/>
</dbReference>
<proteinExistence type="inferred from homology"/>
<evidence type="ECO:0000313" key="11">
    <source>
        <dbReference type="EMBL" id="KAJ6808043.1"/>
    </source>
</evidence>